<evidence type="ECO:0008006" key="3">
    <source>
        <dbReference type="Google" id="ProtNLM"/>
    </source>
</evidence>
<organism evidence="1 2">
    <name type="scientific">Riccia fluitans</name>
    <dbReference type="NCBI Taxonomy" id="41844"/>
    <lineage>
        <taxon>Eukaryota</taxon>
        <taxon>Viridiplantae</taxon>
        <taxon>Streptophyta</taxon>
        <taxon>Embryophyta</taxon>
        <taxon>Marchantiophyta</taxon>
        <taxon>Marchantiopsida</taxon>
        <taxon>Marchantiidae</taxon>
        <taxon>Marchantiales</taxon>
        <taxon>Ricciaceae</taxon>
        <taxon>Riccia</taxon>
    </lineage>
</organism>
<name>A0ABD1ZQ52_9MARC</name>
<keyword evidence="2" id="KW-1185">Reference proteome</keyword>
<reference evidence="1 2" key="1">
    <citation type="submission" date="2024-09" db="EMBL/GenBank/DDBJ databases">
        <title>Chromosome-scale assembly of Riccia fluitans.</title>
        <authorList>
            <person name="Paukszto L."/>
            <person name="Sawicki J."/>
            <person name="Karawczyk K."/>
            <person name="Piernik-Szablinska J."/>
            <person name="Szczecinska M."/>
            <person name="Mazdziarz M."/>
        </authorList>
    </citation>
    <scope>NUCLEOTIDE SEQUENCE [LARGE SCALE GENOMIC DNA]</scope>
    <source>
        <strain evidence="1">Rf_01</strain>
        <tissue evidence="1">Aerial parts of the thallus</tissue>
    </source>
</reference>
<proteinExistence type="predicted"/>
<accession>A0ABD1ZQ52</accession>
<evidence type="ECO:0000313" key="1">
    <source>
        <dbReference type="EMBL" id="KAL2652881.1"/>
    </source>
</evidence>
<sequence length="69" mass="8019">MYQAEDILSKARRCWRAWRVTPLTRLGADVSVEVFLNTDRRRKAEPGKLTSSCGNGRQDYERLKFSAQE</sequence>
<dbReference type="AlphaFoldDB" id="A0ABD1ZQ52"/>
<evidence type="ECO:0000313" key="2">
    <source>
        <dbReference type="Proteomes" id="UP001605036"/>
    </source>
</evidence>
<protein>
    <recommendedName>
        <fullName evidence="3">Ribosomal protein S14</fullName>
    </recommendedName>
</protein>
<dbReference type="EMBL" id="JBHFFA010000001">
    <property type="protein sequence ID" value="KAL2652881.1"/>
    <property type="molecule type" value="Genomic_DNA"/>
</dbReference>
<dbReference type="Proteomes" id="UP001605036">
    <property type="component" value="Unassembled WGS sequence"/>
</dbReference>
<gene>
    <name evidence="1" type="ORF">R1flu_021009</name>
</gene>
<comment type="caution">
    <text evidence="1">The sequence shown here is derived from an EMBL/GenBank/DDBJ whole genome shotgun (WGS) entry which is preliminary data.</text>
</comment>